<keyword evidence="9" id="KW-0807">Transducer</keyword>
<dbReference type="FunCoup" id="A0A369JAB6">
    <property type="interactions" value="92"/>
</dbReference>
<keyword evidence="3" id="KW-0589">Pheromone response</keyword>
<feature type="transmembrane region" description="Helical" evidence="11">
    <location>
        <begin position="275"/>
        <end position="294"/>
    </location>
</feature>
<proteinExistence type="inferred from homology"/>
<sequence length="518" mass="57884">MAPSHDPTYPLFPVFSFLGFFLTLIPLPWHIQAWNSGTCAFMIWTGMTCLIEFTNSLVWRGNVNNVAPIWCDISSKLILGVSVGIPAATLCISRRLYTITSVQTVSVTRDDKRRMIIGDLCIAVGIPVLIMILHVVVQPHRFDILEDIGCFPAVYNTLPAYFLYFMWPPLLAVVSLVYSALTLRSFWIRRMQFNQLISSKTSMNPGRYLRLMLLALIDMVCSIPLSVYSIYGANKGVGLAPWISWEDTHFNFGRIAFVPAIFWRSDPSFQTSVEMTRWLPVFCAFLFFGLFGFASEARNQYINTFWWVAKRIGISRPLPGTSIRASLPGWKKAPALSPSSAHGSLPVYTPRSPLPKKRHRADSLSSSLAGDEHELSTYVNLDIEKSAGLSSTTSFPPPPSYYRPQPHDEVSPSSEAGLSCPPSPQLSRARLDPQPSMQSLRTVDSSDRIYISEAFYESVLVRTRTPSPAPFSDVIPAPFHRPFTPPNLYPMTLPHPGTQSLDAIRVTVHTQSQSTDAL</sequence>
<dbReference type="EMBL" id="LUEZ02000106">
    <property type="protein sequence ID" value="RDB18160.1"/>
    <property type="molecule type" value="Genomic_DNA"/>
</dbReference>
<dbReference type="PRINTS" id="PR00901">
    <property type="entry name" value="PHEROMONEBAR"/>
</dbReference>
<evidence type="ECO:0000256" key="3">
    <source>
        <dbReference type="ARBA" id="ARBA00022507"/>
    </source>
</evidence>
<dbReference type="OrthoDB" id="2874149at2759"/>
<feature type="transmembrane region" description="Helical" evidence="11">
    <location>
        <begin position="208"/>
        <end position="231"/>
    </location>
</feature>
<keyword evidence="8 12" id="KW-0675">Receptor</keyword>
<reference evidence="12" key="1">
    <citation type="submission" date="2018-04" db="EMBL/GenBank/DDBJ databases">
        <title>Whole genome sequencing of Hypsizygus marmoreus.</title>
        <authorList>
            <person name="Choi I.-G."/>
            <person name="Min B."/>
            <person name="Kim J.-G."/>
            <person name="Kim S."/>
            <person name="Oh Y.-L."/>
            <person name="Kong W.-S."/>
            <person name="Park H."/>
            <person name="Jeong J."/>
            <person name="Song E.-S."/>
        </authorList>
    </citation>
    <scope>NUCLEOTIDE SEQUENCE [LARGE SCALE GENOMIC DNA]</scope>
    <source>
        <strain evidence="12">51987-8</strain>
    </source>
</reference>
<dbReference type="PRINTS" id="PR00899">
    <property type="entry name" value="GPCRSTE3"/>
</dbReference>
<feature type="region of interest" description="Disordered" evidence="10">
    <location>
        <begin position="336"/>
        <end position="368"/>
    </location>
</feature>
<dbReference type="Proteomes" id="UP000076154">
    <property type="component" value="Unassembled WGS sequence"/>
</dbReference>
<feature type="region of interest" description="Disordered" evidence="10">
    <location>
        <begin position="389"/>
        <end position="442"/>
    </location>
</feature>
<feature type="transmembrane region" description="Helical" evidence="11">
    <location>
        <begin position="38"/>
        <end position="57"/>
    </location>
</feature>
<evidence type="ECO:0000256" key="8">
    <source>
        <dbReference type="ARBA" id="ARBA00023170"/>
    </source>
</evidence>
<accession>A0A369JAB6</accession>
<evidence type="ECO:0000256" key="9">
    <source>
        <dbReference type="ARBA" id="ARBA00023224"/>
    </source>
</evidence>
<feature type="transmembrane region" description="Helical" evidence="11">
    <location>
        <begin position="117"/>
        <end position="137"/>
    </location>
</feature>
<feature type="transmembrane region" description="Helical" evidence="11">
    <location>
        <begin position="161"/>
        <end position="187"/>
    </location>
</feature>
<evidence type="ECO:0000256" key="4">
    <source>
        <dbReference type="ARBA" id="ARBA00022692"/>
    </source>
</evidence>
<dbReference type="InterPro" id="IPR001499">
    <property type="entry name" value="GPCR_STE3"/>
</dbReference>
<gene>
    <name evidence="12" type="primary">BAR2</name>
    <name evidence="12" type="ORF">Hypma_000560</name>
</gene>
<dbReference type="GO" id="GO:0000750">
    <property type="term" value="P:pheromone-dependent signal transduction involved in conjugation with cellular fusion"/>
    <property type="evidence" value="ECO:0007669"/>
    <property type="project" value="TreeGrafter"/>
</dbReference>
<keyword evidence="6" id="KW-0297">G-protein coupled receptor</keyword>
<evidence type="ECO:0000256" key="10">
    <source>
        <dbReference type="SAM" id="MobiDB-lite"/>
    </source>
</evidence>
<comment type="similarity">
    <text evidence="2">Belongs to the G-protein coupled receptor 4 family.</text>
</comment>
<keyword evidence="5 11" id="KW-1133">Transmembrane helix</keyword>
<evidence type="ECO:0000313" key="12">
    <source>
        <dbReference type="EMBL" id="RDB18160.1"/>
    </source>
</evidence>
<evidence type="ECO:0000256" key="11">
    <source>
        <dbReference type="SAM" id="Phobius"/>
    </source>
</evidence>
<keyword evidence="13" id="KW-1185">Reference proteome</keyword>
<organism evidence="12 13">
    <name type="scientific">Hypsizygus marmoreus</name>
    <name type="common">White beech mushroom</name>
    <name type="synonym">Agaricus marmoreus</name>
    <dbReference type="NCBI Taxonomy" id="39966"/>
    <lineage>
        <taxon>Eukaryota</taxon>
        <taxon>Fungi</taxon>
        <taxon>Dikarya</taxon>
        <taxon>Basidiomycota</taxon>
        <taxon>Agaricomycotina</taxon>
        <taxon>Agaricomycetes</taxon>
        <taxon>Agaricomycetidae</taxon>
        <taxon>Agaricales</taxon>
        <taxon>Tricholomatineae</taxon>
        <taxon>Lyophyllaceae</taxon>
        <taxon>Hypsizygus</taxon>
    </lineage>
</organism>
<dbReference type="PANTHER" id="PTHR28097">
    <property type="entry name" value="PHEROMONE A FACTOR RECEPTOR"/>
    <property type="match status" value="1"/>
</dbReference>
<feature type="transmembrane region" description="Helical" evidence="11">
    <location>
        <begin position="12"/>
        <end position="31"/>
    </location>
</feature>
<evidence type="ECO:0000313" key="13">
    <source>
        <dbReference type="Proteomes" id="UP000076154"/>
    </source>
</evidence>
<comment type="caution">
    <text evidence="12">The sequence shown here is derived from an EMBL/GenBank/DDBJ whole genome shotgun (WGS) entry which is preliminary data.</text>
</comment>
<dbReference type="STRING" id="39966.A0A369JAB6"/>
<dbReference type="CDD" id="cd14966">
    <property type="entry name" value="7tmD_STE3"/>
    <property type="match status" value="1"/>
</dbReference>
<evidence type="ECO:0000256" key="2">
    <source>
        <dbReference type="ARBA" id="ARBA00011085"/>
    </source>
</evidence>
<keyword evidence="4 11" id="KW-0812">Transmembrane</keyword>
<name>A0A369JAB6_HYPMA</name>
<evidence type="ECO:0000256" key="6">
    <source>
        <dbReference type="ARBA" id="ARBA00023040"/>
    </source>
</evidence>
<dbReference type="GO" id="GO:0005886">
    <property type="term" value="C:plasma membrane"/>
    <property type="evidence" value="ECO:0007669"/>
    <property type="project" value="TreeGrafter"/>
</dbReference>
<dbReference type="InterPro" id="IPR000481">
    <property type="entry name" value="GPCR_Pheromne_B_alpha_rcpt"/>
</dbReference>
<comment type="subcellular location">
    <subcellularLocation>
        <location evidence="1">Membrane</location>
        <topology evidence="1">Multi-pass membrane protein</topology>
    </subcellularLocation>
</comment>
<dbReference type="InParanoid" id="A0A369JAB6"/>
<protein>
    <submittedName>
        <fullName evidence="12">Pheromone B alpha 2 receptor</fullName>
    </submittedName>
</protein>
<keyword evidence="7 11" id="KW-0472">Membrane</keyword>
<dbReference type="Pfam" id="PF02076">
    <property type="entry name" value="STE3"/>
    <property type="match status" value="1"/>
</dbReference>
<evidence type="ECO:0000256" key="7">
    <source>
        <dbReference type="ARBA" id="ARBA00023136"/>
    </source>
</evidence>
<evidence type="ECO:0000256" key="5">
    <source>
        <dbReference type="ARBA" id="ARBA00022989"/>
    </source>
</evidence>
<dbReference type="GO" id="GO:0004934">
    <property type="term" value="F:mating-type alpha-factor pheromone receptor activity"/>
    <property type="evidence" value="ECO:0007669"/>
    <property type="project" value="InterPro"/>
</dbReference>
<dbReference type="PANTHER" id="PTHR28097:SF1">
    <property type="entry name" value="PHEROMONE A FACTOR RECEPTOR"/>
    <property type="match status" value="1"/>
</dbReference>
<evidence type="ECO:0000256" key="1">
    <source>
        <dbReference type="ARBA" id="ARBA00004141"/>
    </source>
</evidence>
<dbReference type="AlphaFoldDB" id="A0A369JAB6"/>